<organism evidence="1 2">
    <name type="scientific">Roseomonas populi</name>
    <dbReference type="NCBI Taxonomy" id="3121582"/>
    <lineage>
        <taxon>Bacteria</taxon>
        <taxon>Pseudomonadati</taxon>
        <taxon>Pseudomonadota</taxon>
        <taxon>Alphaproteobacteria</taxon>
        <taxon>Acetobacterales</taxon>
        <taxon>Roseomonadaceae</taxon>
        <taxon>Roseomonas</taxon>
    </lineage>
</organism>
<proteinExistence type="predicted"/>
<evidence type="ECO:0000313" key="2">
    <source>
        <dbReference type="Proteomes" id="UP001524642"/>
    </source>
</evidence>
<gene>
    <name evidence="1" type="ORF">NRP21_05375</name>
</gene>
<comment type="caution">
    <text evidence="1">The sequence shown here is derived from an EMBL/GenBank/DDBJ whole genome shotgun (WGS) entry which is preliminary data.</text>
</comment>
<accession>A0ABT1X048</accession>
<reference evidence="1 2" key="1">
    <citation type="submission" date="2022-06" db="EMBL/GenBank/DDBJ databases">
        <title>Roseomonas CN29.</title>
        <authorList>
            <person name="Cheng Y."/>
            <person name="He X."/>
        </authorList>
    </citation>
    <scope>NUCLEOTIDE SEQUENCE [LARGE SCALE GENOMIC DNA]</scope>
    <source>
        <strain evidence="1 2">CN29</strain>
    </source>
</reference>
<dbReference type="Proteomes" id="UP001524642">
    <property type="component" value="Unassembled WGS sequence"/>
</dbReference>
<protein>
    <submittedName>
        <fullName evidence="1">Uncharacterized protein</fullName>
    </submittedName>
</protein>
<sequence length="90" mass="9670">MSPEDTTPTDTSDLDAIIGQVLDRMLADTPPERRDEILARLRAQLSECLAEAPIEGEPVDAIAVRARLAAAFEKRLGQADDGEGQAPPTE</sequence>
<dbReference type="RefSeq" id="WP_257715149.1">
    <property type="nucleotide sequence ID" value="NZ_JANJOU010000003.1"/>
</dbReference>
<evidence type="ECO:0000313" key="1">
    <source>
        <dbReference type="EMBL" id="MCR0981473.1"/>
    </source>
</evidence>
<keyword evidence="2" id="KW-1185">Reference proteome</keyword>
<name>A0ABT1X048_9PROT</name>
<dbReference type="EMBL" id="JANJOU010000003">
    <property type="protein sequence ID" value="MCR0981473.1"/>
    <property type="molecule type" value="Genomic_DNA"/>
</dbReference>